<sequence length="61" mass="6405">MKRIIIFSIFCSILSATTWHISTTGSDETGDGSAGNPFAKIQHGINTSVSGDTILVADGTY</sequence>
<gene>
    <name evidence="1" type="ORF">METZ01_LOCUS230192</name>
</gene>
<evidence type="ECO:0008006" key="2">
    <source>
        <dbReference type="Google" id="ProtNLM"/>
    </source>
</evidence>
<dbReference type="AlphaFoldDB" id="A0A382GQG7"/>
<accession>A0A382GQG7</accession>
<protein>
    <recommendedName>
        <fullName evidence="2">DUF1565 domain-containing protein</fullName>
    </recommendedName>
</protein>
<dbReference type="InterPro" id="IPR012334">
    <property type="entry name" value="Pectin_lyas_fold"/>
</dbReference>
<feature type="non-terminal residue" evidence="1">
    <location>
        <position position="61"/>
    </location>
</feature>
<organism evidence="1">
    <name type="scientific">marine metagenome</name>
    <dbReference type="NCBI Taxonomy" id="408172"/>
    <lineage>
        <taxon>unclassified sequences</taxon>
        <taxon>metagenomes</taxon>
        <taxon>ecological metagenomes</taxon>
    </lineage>
</organism>
<dbReference type="Gene3D" id="2.160.20.10">
    <property type="entry name" value="Single-stranded right-handed beta-helix, Pectin lyase-like"/>
    <property type="match status" value="1"/>
</dbReference>
<name>A0A382GQG7_9ZZZZ</name>
<dbReference type="SUPFAM" id="SSF51126">
    <property type="entry name" value="Pectin lyase-like"/>
    <property type="match status" value="1"/>
</dbReference>
<dbReference type="EMBL" id="UINC01056835">
    <property type="protein sequence ID" value="SVB77338.1"/>
    <property type="molecule type" value="Genomic_DNA"/>
</dbReference>
<dbReference type="InterPro" id="IPR011050">
    <property type="entry name" value="Pectin_lyase_fold/virulence"/>
</dbReference>
<reference evidence="1" key="1">
    <citation type="submission" date="2018-05" db="EMBL/GenBank/DDBJ databases">
        <authorList>
            <person name="Lanie J.A."/>
            <person name="Ng W.-L."/>
            <person name="Kazmierczak K.M."/>
            <person name="Andrzejewski T.M."/>
            <person name="Davidsen T.M."/>
            <person name="Wayne K.J."/>
            <person name="Tettelin H."/>
            <person name="Glass J.I."/>
            <person name="Rusch D."/>
            <person name="Podicherti R."/>
            <person name="Tsui H.-C.T."/>
            <person name="Winkler M.E."/>
        </authorList>
    </citation>
    <scope>NUCLEOTIDE SEQUENCE</scope>
</reference>
<proteinExistence type="predicted"/>
<evidence type="ECO:0000313" key="1">
    <source>
        <dbReference type="EMBL" id="SVB77338.1"/>
    </source>
</evidence>